<sequence length="869" mass="101527">MICVKLSTAPSPDNQYQQNDDMDGEELCQVEDPLGTSLSDIHPEVSLSTGSPMCEDIRERQTYNSDLPSRNPQKRSRTSTSTYDPYSFSDNEENEVLEDRYDGTLFANMQMTSTPIKPKRPHLQQDTIIHEHDEDEVTTINNKHVDILGTSLQELQTQDNNQLKKLKESVDIPSTPLTEHQTDYNQQDQQLEGSEDILGSSLAELHSNDNNQSGAMSFSFTIEDILYANKKNEESSSKGKQNERKSLLEKALSTSIECLRNKNMCRKRCLYGLSLEFIREARYRIWTKNYQQRVEWFSDKFIDADFDAEKPLFFVNKGKTVCGQCFRSLYKVNKNFYYKWIEKFCNGAISSGYIKGRPVSKAKEDTVLWLQDYAKYRGDFMPDRDITMLPYKTRKIDVYNLYVNEMTEKLTISVSKATFYHMWKNEFRILKIKKTNSFSRCQTCTTLTTRLEKTRDQAEREALKKSIMVHNSRQMAERAYYRTKRKNAEENKRHYMSIIIDGMDQSKTDLPHFTGRRSKALDVANLLQTHVQGIMNHGLNRFTTYIDINEYSHDSNLIMNTVLKELHESSVLMGSFLPEILYMQADNCFRENKNRFMLAFCELLVRKNIFKEVHLSFLPVGHTHEDIDAAFSKISDKLRKNDAETLTGFMHLLPSCKITGGIYDIRGWLTPHITPLSGQTSPLHFKFSIDEAKKIRSEYKGAHHRPWIPMRKPMLKKMPTGIPKIVSPFFHKINFDALSKNIEKCKYLFSDIVQDTQYRWWKRYVSHLQETSSSKEKTLFYSKRNARWLLPLLPRRTNNPQPHVVNLPQQIQEMIDKEIDDPVILMPSPKKKNKGKTQKKTLKKQIKGKKTKRQQRTVFHTLCLWVYPY</sequence>
<dbReference type="OrthoDB" id="6146557at2759"/>
<dbReference type="PANTHER" id="PTHR33153:SF3">
    <property type="entry name" value="TRAFFICKING PROTEIN PARTICLE COMPLEX SUBUNIT 11 DOMAIN-CONTAINING PROTEIN"/>
    <property type="match status" value="1"/>
</dbReference>
<reference evidence="3" key="1">
    <citation type="submission" date="2021-03" db="EMBL/GenBank/DDBJ databases">
        <authorList>
            <person name="Bekaert M."/>
        </authorList>
    </citation>
    <scope>NUCLEOTIDE SEQUENCE</scope>
</reference>
<name>A0A8S3V6Y7_MYTED</name>
<feature type="compositionally biased region" description="Polar residues" evidence="1">
    <location>
        <begin position="175"/>
        <end position="188"/>
    </location>
</feature>
<evidence type="ECO:0000313" key="3">
    <source>
        <dbReference type="EMBL" id="CAG2249833.1"/>
    </source>
</evidence>
<feature type="domain" description="DUF7869" evidence="2">
    <location>
        <begin position="521"/>
        <end position="702"/>
    </location>
</feature>
<dbReference type="AlphaFoldDB" id="A0A8S3V6Y7"/>
<accession>A0A8S3V6Y7</accession>
<feature type="compositionally biased region" description="Polar residues" evidence="1">
    <location>
        <begin position="62"/>
        <end position="71"/>
    </location>
</feature>
<gene>
    <name evidence="3" type="ORF">MEDL_61580</name>
</gene>
<dbReference type="EMBL" id="CAJPWZ010003005">
    <property type="protein sequence ID" value="CAG2249833.1"/>
    <property type="molecule type" value="Genomic_DNA"/>
</dbReference>
<dbReference type="PANTHER" id="PTHR33153">
    <property type="entry name" value="MYND-TYPE DOMAIN-CONTAINING PROTEIN"/>
    <property type="match status" value="1"/>
</dbReference>
<feature type="region of interest" description="Disordered" evidence="1">
    <location>
        <begin position="35"/>
        <end position="95"/>
    </location>
</feature>
<evidence type="ECO:0000313" key="4">
    <source>
        <dbReference type="Proteomes" id="UP000683360"/>
    </source>
</evidence>
<evidence type="ECO:0000259" key="2">
    <source>
        <dbReference type="Pfam" id="PF25273"/>
    </source>
</evidence>
<feature type="region of interest" description="Disordered" evidence="1">
    <location>
        <begin position="169"/>
        <end position="188"/>
    </location>
</feature>
<feature type="compositionally biased region" description="Polar residues" evidence="1">
    <location>
        <begin position="8"/>
        <end position="19"/>
    </location>
</feature>
<keyword evidence="4" id="KW-1185">Reference proteome</keyword>
<feature type="region of interest" description="Disordered" evidence="1">
    <location>
        <begin position="827"/>
        <end position="850"/>
    </location>
</feature>
<dbReference type="Pfam" id="PF25273">
    <property type="entry name" value="DUF7869"/>
    <property type="match status" value="1"/>
</dbReference>
<protein>
    <recommendedName>
        <fullName evidence="2">DUF7869 domain-containing protein</fullName>
    </recommendedName>
</protein>
<dbReference type="InterPro" id="IPR057191">
    <property type="entry name" value="DUF7869"/>
</dbReference>
<proteinExistence type="predicted"/>
<comment type="caution">
    <text evidence="3">The sequence shown here is derived from an EMBL/GenBank/DDBJ whole genome shotgun (WGS) entry which is preliminary data.</text>
</comment>
<evidence type="ECO:0000256" key="1">
    <source>
        <dbReference type="SAM" id="MobiDB-lite"/>
    </source>
</evidence>
<dbReference type="Proteomes" id="UP000683360">
    <property type="component" value="Unassembled WGS sequence"/>
</dbReference>
<feature type="compositionally biased region" description="Basic residues" evidence="1">
    <location>
        <begin position="829"/>
        <end position="850"/>
    </location>
</feature>
<feature type="region of interest" description="Disordered" evidence="1">
    <location>
        <begin position="1"/>
        <end position="22"/>
    </location>
</feature>
<organism evidence="3 4">
    <name type="scientific">Mytilus edulis</name>
    <name type="common">Blue mussel</name>
    <dbReference type="NCBI Taxonomy" id="6550"/>
    <lineage>
        <taxon>Eukaryota</taxon>
        <taxon>Metazoa</taxon>
        <taxon>Spiralia</taxon>
        <taxon>Lophotrochozoa</taxon>
        <taxon>Mollusca</taxon>
        <taxon>Bivalvia</taxon>
        <taxon>Autobranchia</taxon>
        <taxon>Pteriomorphia</taxon>
        <taxon>Mytilida</taxon>
        <taxon>Mytiloidea</taxon>
        <taxon>Mytilidae</taxon>
        <taxon>Mytilinae</taxon>
        <taxon>Mytilus</taxon>
    </lineage>
</organism>